<dbReference type="AlphaFoldDB" id="A0A2N9X4W4"/>
<name>A0A2N9X4W4_9NEIS</name>
<evidence type="ECO:0000313" key="2">
    <source>
        <dbReference type="EMBL" id="PIT38217.1"/>
    </source>
</evidence>
<reference evidence="2" key="1">
    <citation type="journal article" date="2017" name="MBio">
        <title>Type VI secretion-mediated competition in the bee gut microbiome.</title>
        <authorList>
            <person name="Steele M.I."/>
            <person name="Kwong W.K."/>
            <person name="Powell J.E."/>
            <person name="Whiteley M."/>
            <person name="Moran N.A."/>
        </authorList>
    </citation>
    <scope>NUCLEOTIDE SEQUENCE [LARGE SCALE GENOMIC DNA]</scope>
    <source>
        <strain evidence="2">WkB273</strain>
    </source>
</reference>
<comment type="caution">
    <text evidence="2">The sequence shown here is derived from an EMBL/GenBank/DDBJ whole genome shotgun (WGS) entry which is preliminary data.</text>
</comment>
<dbReference type="EMBL" id="MEIL01000029">
    <property type="protein sequence ID" value="PIT38217.1"/>
    <property type="molecule type" value="Genomic_DNA"/>
</dbReference>
<gene>
    <name evidence="2" type="ORF">BHC54_06585</name>
</gene>
<protein>
    <submittedName>
        <fullName evidence="2">Uncharacterized protein</fullName>
    </submittedName>
</protein>
<feature type="region of interest" description="Disordered" evidence="1">
    <location>
        <begin position="1"/>
        <end position="23"/>
    </location>
</feature>
<accession>A0A2N9X4W4</accession>
<proteinExistence type="predicted"/>
<evidence type="ECO:0000256" key="1">
    <source>
        <dbReference type="SAM" id="MobiDB-lite"/>
    </source>
</evidence>
<sequence length="82" mass="9312">MPITSGFTPDAMCSTGGAGNGARSQIPKQKYLGMIFYGDRALIRPGSISHYYKKLHKAKKLAIKSRDKHHCEILFKRKLYRK</sequence>
<dbReference type="Proteomes" id="UP000230202">
    <property type="component" value="Unassembled WGS sequence"/>
</dbReference>
<evidence type="ECO:0000313" key="3">
    <source>
        <dbReference type="Proteomes" id="UP000230202"/>
    </source>
</evidence>
<organism evidence="2 3">
    <name type="scientific">Snodgrassella alvi</name>
    <dbReference type="NCBI Taxonomy" id="1196083"/>
    <lineage>
        <taxon>Bacteria</taxon>
        <taxon>Pseudomonadati</taxon>
        <taxon>Pseudomonadota</taxon>
        <taxon>Betaproteobacteria</taxon>
        <taxon>Neisseriales</taxon>
        <taxon>Neisseriaceae</taxon>
        <taxon>Snodgrassella</taxon>
    </lineage>
</organism>
<keyword evidence="3" id="KW-1185">Reference proteome</keyword>